<reference evidence="2 3" key="1">
    <citation type="submission" date="2024-01" db="EMBL/GenBank/DDBJ databases">
        <title>The genomes of 5 underutilized Papilionoideae crops provide insights into root nodulation and disease resistanc.</title>
        <authorList>
            <person name="Yuan L."/>
        </authorList>
    </citation>
    <scope>NUCLEOTIDE SEQUENCE [LARGE SCALE GENOMIC DNA]</scope>
    <source>
        <strain evidence="2">ZHUSHIDOU_FW_LH</strain>
        <tissue evidence="2">Leaf</tissue>
    </source>
</reference>
<name>A0AAN9E9K7_CROPI</name>
<comment type="caution">
    <text evidence="2">The sequence shown here is derived from an EMBL/GenBank/DDBJ whole genome shotgun (WGS) entry which is preliminary data.</text>
</comment>
<protein>
    <submittedName>
        <fullName evidence="2">Uncharacterized protein</fullName>
    </submittedName>
</protein>
<organism evidence="2 3">
    <name type="scientific">Crotalaria pallida</name>
    <name type="common">Smooth rattlebox</name>
    <name type="synonym">Crotalaria striata</name>
    <dbReference type="NCBI Taxonomy" id="3830"/>
    <lineage>
        <taxon>Eukaryota</taxon>
        <taxon>Viridiplantae</taxon>
        <taxon>Streptophyta</taxon>
        <taxon>Embryophyta</taxon>
        <taxon>Tracheophyta</taxon>
        <taxon>Spermatophyta</taxon>
        <taxon>Magnoliopsida</taxon>
        <taxon>eudicotyledons</taxon>
        <taxon>Gunneridae</taxon>
        <taxon>Pentapetalae</taxon>
        <taxon>rosids</taxon>
        <taxon>fabids</taxon>
        <taxon>Fabales</taxon>
        <taxon>Fabaceae</taxon>
        <taxon>Papilionoideae</taxon>
        <taxon>50 kb inversion clade</taxon>
        <taxon>genistoids sensu lato</taxon>
        <taxon>core genistoids</taxon>
        <taxon>Crotalarieae</taxon>
        <taxon>Crotalaria</taxon>
    </lineage>
</organism>
<dbReference type="AlphaFoldDB" id="A0AAN9E9K7"/>
<sequence>MDANKNEQEQHTSITLFSPNLNTTLYPMFPTMELNKLKNAKAKRSKYNNNNNNYSFAPCEEASFGYSNVPSDEKSETDSCSEEGGDDDDNEEVSLECEELFHDGEAKKKIELLAAMVGVDTTEPGIVLAEVVRVMKHLERINQFYLSA</sequence>
<keyword evidence="3" id="KW-1185">Reference proteome</keyword>
<evidence type="ECO:0000313" key="2">
    <source>
        <dbReference type="EMBL" id="KAK7251550.1"/>
    </source>
</evidence>
<dbReference type="EMBL" id="JAYWIO010000007">
    <property type="protein sequence ID" value="KAK7251550.1"/>
    <property type="molecule type" value="Genomic_DNA"/>
</dbReference>
<accession>A0AAN9E9K7</accession>
<proteinExistence type="predicted"/>
<feature type="compositionally biased region" description="Acidic residues" evidence="1">
    <location>
        <begin position="79"/>
        <end position="93"/>
    </location>
</feature>
<gene>
    <name evidence="2" type="ORF">RIF29_34844</name>
</gene>
<evidence type="ECO:0000313" key="3">
    <source>
        <dbReference type="Proteomes" id="UP001372338"/>
    </source>
</evidence>
<dbReference type="Proteomes" id="UP001372338">
    <property type="component" value="Unassembled WGS sequence"/>
</dbReference>
<evidence type="ECO:0000256" key="1">
    <source>
        <dbReference type="SAM" id="MobiDB-lite"/>
    </source>
</evidence>
<feature type="region of interest" description="Disordered" evidence="1">
    <location>
        <begin position="67"/>
        <end position="93"/>
    </location>
</feature>